<comment type="subunit">
    <text evidence="7">Homotetramer.</text>
</comment>
<sequence>MIILISVFRRIYIITQENHGRVNKVQIRDTFGHLCERMLRTRLLQRCLSHHVPLSCRAMHLLRDNAYINGNWIGASSKQTFPVCNPVDNTVIAHVPDMNVADTQVAINAAVKAFETFSKTTAKERSDLLRKWYNLMVEHSEDLARILTKENGKSLAESRAEIKYGNSFVEWFSEEARRIGGEVLQAPASNRELFLLRQPVGVAALITPWNFPHAMITRKAGAALAAGCTCVVKPSEDTPLTALALADLAEQAGFPSGILNVLTTSITNSAAVGKELCENPKIRVLSFTGSTAVGKILYKQCASTVKRLGLELGGNAPYIVFKSADVDLAVNSAMASKFRNTGQTCVSANRFFVEADIFDEFVKKFVARIEKDIKLGDGSKEGITHGPLIKKSQLDMVDGLVKDAVQKGAKVHCGGNPLPDLGPLFYAPTLLTNITEDMQIYNKEIFGPVAVINKFSSEEDVLRQANDTPVGLAGYFFSQDISQIFRVARKLEVGMVGANEGLISCAEAAFGGVKESGLGREGSKHGVEDFLDIKYVCVGNLKY</sequence>
<dbReference type="GO" id="GO:0009450">
    <property type="term" value="P:gamma-aminobutyric acid catabolic process"/>
    <property type="evidence" value="ECO:0007669"/>
    <property type="project" value="UniProtKB-UniRule"/>
</dbReference>
<keyword evidence="7" id="KW-0496">Mitochondrion</keyword>
<dbReference type="GO" id="GO:0005739">
    <property type="term" value="C:mitochondrion"/>
    <property type="evidence" value="ECO:0007669"/>
    <property type="project" value="UniProtKB-SubCell"/>
</dbReference>
<dbReference type="NCBIfam" id="TIGR01780">
    <property type="entry name" value="SSADH"/>
    <property type="match status" value="1"/>
</dbReference>
<dbReference type="SUPFAM" id="SSF53720">
    <property type="entry name" value="ALDH-like"/>
    <property type="match status" value="1"/>
</dbReference>
<dbReference type="InterPro" id="IPR010102">
    <property type="entry name" value="Succ_semiAld_DH"/>
</dbReference>
<reference evidence="10" key="1">
    <citation type="submission" date="2025-08" db="UniProtKB">
        <authorList>
            <consortium name="RefSeq"/>
        </authorList>
    </citation>
    <scope>IDENTIFICATION</scope>
    <source>
        <tissue evidence="10">Whole body</tissue>
    </source>
</reference>
<dbReference type="InterPro" id="IPR015590">
    <property type="entry name" value="Aldehyde_DH_dom"/>
</dbReference>
<dbReference type="Gene3D" id="3.40.309.10">
    <property type="entry name" value="Aldehyde Dehydrogenase, Chain A, domain 2"/>
    <property type="match status" value="1"/>
</dbReference>
<evidence type="ECO:0000313" key="9">
    <source>
        <dbReference type="Proteomes" id="UP000504618"/>
    </source>
</evidence>
<dbReference type="InterPro" id="IPR016163">
    <property type="entry name" value="Ald_DH_C"/>
</dbReference>
<organism evidence="9 10">
    <name type="scientific">Temnothorax curvispinosus</name>
    <dbReference type="NCBI Taxonomy" id="300111"/>
    <lineage>
        <taxon>Eukaryota</taxon>
        <taxon>Metazoa</taxon>
        <taxon>Ecdysozoa</taxon>
        <taxon>Arthropoda</taxon>
        <taxon>Hexapoda</taxon>
        <taxon>Insecta</taxon>
        <taxon>Pterygota</taxon>
        <taxon>Neoptera</taxon>
        <taxon>Endopterygota</taxon>
        <taxon>Hymenoptera</taxon>
        <taxon>Apocrita</taxon>
        <taxon>Aculeata</taxon>
        <taxon>Formicoidea</taxon>
        <taxon>Formicidae</taxon>
        <taxon>Myrmicinae</taxon>
        <taxon>Temnothorax</taxon>
    </lineage>
</organism>
<evidence type="ECO:0000256" key="6">
    <source>
        <dbReference type="RuleBase" id="RU003345"/>
    </source>
</evidence>
<dbReference type="InterPro" id="IPR029510">
    <property type="entry name" value="Ald_DH_CS_GLU"/>
</dbReference>
<comment type="catalytic activity">
    <reaction evidence="7">
        <text>succinate semialdehyde + NAD(+) + H2O = succinate + NADH + 2 H(+)</text>
        <dbReference type="Rhea" id="RHEA:13217"/>
        <dbReference type="ChEBI" id="CHEBI:15377"/>
        <dbReference type="ChEBI" id="CHEBI:15378"/>
        <dbReference type="ChEBI" id="CHEBI:30031"/>
        <dbReference type="ChEBI" id="CHEBI:57540"/>
        <dbReference type="ChEBI" id="CHEBI:57706"/>
        <dbReference type="ChEBI" id="CHEBI:57945"/>
        <dbReference type="EC" id="1.2.1.24"/>
    </reaction>
</comment>
<dbReference type="UniPathway" id="UPA00733"/>
<evidence type="ECO:0000259" key="8">
    <source>
        <dbReference type="Pfam" id="PF00171"/>
    </source>
</evidence>
<keyword evidence="9" id="KW-1185">Reference proteome</keyword>
<dbReference type="Proteomes" id="UP000504618">
    <property type="component" value="Unplaced"/>
</dbReference>
<dbReference type="GO" id="GO:0004777">
    <property type="term" value="F:succinate-semialdehyde dehydrogenase (NAD+) activity"/>
    <property type="evidence" value="ECO:0007669"/>
    <property type="project" value="UniProtKB-UniRule"/>
</dbReference>
<dbReference type="Pfam" id="PF00171">
    <property type="entry name" value="Aldedh"/>
    <property type="match status" value="1"/>
</dbReference>
<feature type="active site" evidence="5">
    <location>
        <position position="311"/>
    </location>
</feature>
<evidence type="ECO:0000256" key="4">
    <source>
        <dbReference type="ARBA" id="ARBA00023002"/>
    </source>
</evidence>
<evidence type="ECO:0000313" key="10">
    <source>
        <dbReference type="RefSeq" id="XP_024870613.1"/>
    </source>
</evidence>
<evidence type="ECO:0000256" key="2">
    <source>
        <dbReference type="ARBA" id="ARBA00005176"/>
    </source>
</evidence>
<name>A0A6J1PMQ7_9HYME</name>
<dbReference type="FunFam" id="3.40.309.10:FF:000004">
    <property type="entry name" value="Succinate-semialdehyde dehydrogenase I"/>
    <property type="match status" value="1"/>
</dbReference>
<evidence type="ECO:0000256" key="1">
    <source>
        <dbReference type="ARBA" id="ARBA00003743"/>
    </source>
</evidence>
<dbReference type="OrthoDB" id="310895at2759"/>
<comment type="function">
    <text evidence="1">Catalyzes one step in the degradation of the inhibitory neurotransmitter gamma-aminobutyric acid (GABA).</text>
</comment>
<comment type="similarity">
    <text evidence="3 6">Belongs to the aldehyde dehydrogenase family.</text>
</comment>
<accession>A0A6J1PMQ7</accession>
<dbReference type="PANTHER" id="PTHR43353">
    <property type="entry name" value="SUCCINATE-SEMIALDEHYDE DEHYDROGENASE, MITOCHONDRIAL"/>
    <property type="match status" value="1"/>
</dbReference>
<comment type="pathway">
    <text evidence="2 7">Amino-acid degradation; 4-aminobutanoate degradation.</text>
</comment>
<dbReference type="CTD" id="43092"/>
<dbReference type="Gene3D" id="3.40.605.10">
    <property type="entry name" value="Aldehyde Dehydrogenase, Chain A, domain 1"/>
    <property type="match status" value="1"/>
</dbReference>
<dbReference type="GeneID" id="112453858"/>
<keyword evidence="4 6" id="KW-0560">Oxidoreductase</keyword>
<feature type="domain" description="Aldehyde dehydrogenase" evidence="8">
    <location>
        <begin position="72"/>
        <end position="536"/>
    </location>
</feature>
<evidence type="ECO:0000256" key="3">
    <source>
        <dbReference type="ARBA" id="ARBA00009986"/>
    </source>
</evidence>
<dbReference type="EC" id="1.2.1.24" evidence="7"/>
<proteinExistence type="inferred from homology"/>
<dbReference type="PROSITE" id="PS00687">
    <property type="entry name" value="ALDEHYDE_DEHYDR_GLU"/>
    <property type="match status" value="1"/>
</dbReference>
<dbReference type="AlphaFoldDB" id="A0A6J1PMQ7"/>
<dbReference type="RefSeq" id="XP_024870613.1">
    <property type="nucleotide sequence ID" value="XM_025014845.1"/>
</dbReference>
<dbReference type="InterPro" id="IPR050740">
    <property type="entry name" value="Aldehyde_DH_Superfamily"/>
</dbReference>
<protein>
    <recommendedName>
        <fullName evidence="7">Succinate-semialdehyde dehydrogenase</fullName>
        <ecNumber evidence="7">1.2.1.24</ecNumber>
    </recommendedName>
</protein>
<keyword evidence="7" id="KW-0520">NAD</keyword>
<dbReference type="FunFam" id="3.40.605.10:FF:000005">
    <property type="entry name" value="Succinate-semialdehyde dehydrogenase I"/>
    <property type="match status" value="1"/>
</dbReference>
<dbReference type="PANTHER" id="PTHR43353:SF5">
    <property type="entry name" value="SUCCINATE-SEMIALDEHYDE DEHYDROGENASE, MITOCHONDRIAL"/>
    <property type="match status" value="1"/>
</dbReference>
<dbReference type="CDD" id="cd07103">
    <property type="entry name" value="ALDH_F5_SSADH_GabD"/>
    <property type="match status" value="1"/>
</dbReference>
<evidence type="ECO:0000256" key="7">
    <source>
        <dbReference type="RuleBase" id="RU365091"/>
    </source>
</evidence>
<evidence type="ECO:0000256" key="5">
    <source>
        <dbReference type="PROSITE-ProRule" id="PRU10007"/>
    </source>
</evidence>
<dbReference type="InterPro" id="IPR016161">
    <property type="entry name" value="Ald_DH/histidinol_DH"/>
</dbReference>
<dbReference type="InterPro" id="IPR016162">
    <property type="entry name" value="Ald_DH_N"/>
</dbReference>
<comment type="subcellular location">
    <subcellularLocation>
        <location evidence="7">Mitochondrion</location>
    </subcellularLocation>
</comment>
<gene>
    <name evidence="10" type="primary">LOC112453858</name>
</gene>